<sequence>MRIRPERVGQMMRREIAEILEHRLRDPRLASMVSITDVEVTPDLSLARVYVSTLQSGEERERLLEALKAAAGFVRHELRPRLGLREVPDVRFVLDESIERGARVDEILRKIERGEPIEDEEEGEGEGKA</sequence>
<dbReference type="InterPro" id="IPR023799">
    <property type="entry name" value="RbfA_dom_sf"/>
</dbReference>
<keyword evidence="1 2" id="KW-0690">Ribosome biogenesis</keyword>
<protein>
    <recommendedName>
        <fullName evidence="2">Ribosome-binding factor A</fullName>
    </recommendedName>
</protein>
<evidence type="ECO:0000256" key="1">
    <source>
        <dbReference type="ARBA" id="ARBA00022517"/>
    </source>
</evidence>
<reference evidence="3 4" key="1">
    <citation type="journal article" date="2019" name="Nat. Microbiol.">
        <title>Mediterranean grassland soil C-N compound turnover is dependent on rainfall and depth, and is mediated by genomically divergent microorganisms.</title>
        <authorList>
            <person name="Diamond S."/>
            <person name="Andeer P.F."/>
            <person name="Li Z."/>
            <person name="Crits-Christoph A."/>
            <person name="Burstein D."/>
            <person name="Anantharaman K."/>
            <person name="Lane K.R."/>
            <person name="Thomas B.C."/>
            <person name="Pan C."/>
            <person name="Northen T.R."/>
            <person name="Banfield J.F."/>
        </authorList>
    </citation>
    <scope>NUCLEOTIDE SEQUENCE [LARGE SCALE GENOMIC DNA]</scope>
    <source>
        <strain evidence="3">WS_2</strain>
    </source>
</reference>
<dbReference type="Proteomes" id="UP000317716">
    <property type="component" value="Unassembled WGS sequence"/>
</dbReference>
<organism evidence="3 4">
    <name type="scientific">Eiseniibacteriota bacterium</name>
    <dbReference type="NCBI Taxonomy" id="2212470"/>
    <lineage>
        <taxon>Bacteria</taxon>
        <taxon>Candidatus Eiseniibacteriota</taxon>
    </lineage>
</organism>
<dbReference type="PANTHER" id="PTHR33515">
    <property type="entry name" value="RIBOSOME-BINDING FACTOR A, CHLOROPLASTIC-RELATED"/>
    <property type="match status" value="1"/>
</dbReference>
<dbReference type="NCBIfam" id="TIGR00082">
    <property type="entry name" value="rbfA"/>
    <property type="match status" value="1"/>
</dbReference>
<dbReference type="PANTHER" id="PTHR33515:SF1">
    <property type="entry name" value="RIBOSOME-BINDING FACTOR A, CHLOROPLASTIC-RELATED"/>
    <property type="match status" value="1"/>
</dbReference>
<dbReference type="Gene3D" id="3.30.300.20">
    <property type="match status" value="1"/>
</dbReference>
<comment type="caution">
    <text evidence="3">The sequence shown here is derived from an EMBL/GenBank/DDBJ whole genome shotgun (WGS) entry which is preliminary data.</text>
</comment>
<dbReference type="InterPro" id="IPR015946">
    <property type="entry name" value="KH_dom-like_a/b"/>
</dbReference>
<comment type="similarity">
    <text evidence="2">Belongs to the RbfA family.</text>
</comment>
<dbReference type="GO" id="GO:0043024">
    <property type="term" value="F:ribosomal small subunit binding"/>
    <property type="evidence" value="ECO:0007669"/>
    <property type="project" value="TreeGrafter"/>
</dbReference>
<evidence type="ECO:0000313" key="4">
    <source>
        <dbReference type="Proteomes" id="UP000317716"/>
    </source>
</evidence>
<dbReference type="AlphaFoldDB" id="A0A538SYX9"/>
<accession>A0A538SYX9</accession>
<evidence type="ECO:0000256" key="2">
    <source>
        <dbReference type="HAMAP-Rule" id="MF_00003"/>
    </source>
</evidence>
<dbReference type="PROSITE" id="PS01319">
    <property type="entry name" value="RBFA"/>
    <property type="match status" value="1"/>
</dbReference>
<dbReference type="Pfam" id="PF02033">
    <property type="entry name" value="RBFA"/>
    <property type="match status" value="1"/>
</dbReference>
<comment type="subunit">
    <text evidence="2">Monomer. Binds 30S ribosomal subunits, but not 50S ribosomal subunits or 70S ribosomes.</text>
</comment>
<dbReference type="HAMAP" id="MF_00003">
    <property type="entry name" value="RbfA"/>
    <property type="match status" value="1"/>
</dbReference>
<comment type="function">
    <text evidence="2">One of several proteins that assist in the late maturation steps of the functional core of the 30S ribosomal subunit. Associates with free 30S ribosomal subunits (but not with 30S subunits that are part of 70S ribosomes or polysomes). Required for efficient processing of 16S rRNA. May interact with the 5'-terminal helix region of 16S rRNA.</text>
</comment>
<name>A0A538SYX9_UNCEI</name>
<dbReference type="InterPro" id="IPR000238">
    <property type="entry name" value="RbfA"/>
</dbReference>
<evidence type="ECO:0000313" key="3">
    <source>
        <dbReference type="EMBL" id="TMQ56586.1"/>
    </source>
</evidence>
<dbReference type="EMBL" id="VBOS01000160">
    <property type="protein sequence ID" value="TMQ56586.1"/>
    <property type="molecule type" value="Genomic_DNA"/>
</dbReference>
<dbReference type="SUPFAM" id="SSF89919">
    <property type="entry name" value="Ribosome-binding factor A, RbfA"/>
    <property type="match status" value="1"/>
</dbReference>
<proteinExistence type="inferred from homology"/>
<dbReference type="InterPro" id="IPR020053">
    <property type="entry name" value="Ribosome-bd_factorA_CS"/>
</dbReference>
<keyword evidence="2" id="KW-0963">Cytoplasm</keyword>
<gene>
    <name evidence="2 3" type="primary">rbfA</name>
    <name evidence="3" type="ORF">E6K72_04785</name>
</gene>
<dbReference type="GO" id="GO:0030490">
    <property type="term" value="P:maturation of SSU-rRNA"/>
    <property type="evidence" value="ECO:0007669"/>
    <property type="project" value="UniProtKB-UniRule"/>
</dbReference>
<dbReference type="GO" id="GO:0005829">
    <property type="term" value="C:cytosol"/>
    <property type="evidence" value="ECO:0007669"/>
    <property type="project" value="TreeGrafter"/>
</dbReference>
<comment type="subcellular location">
    <subcellularLocation>
        <location evidence="2">Cytoplasm</location>
    </subcellularLocation>
</comment>